<dbReference type="AlphaFoldDB" id="A0A2T1HXT3"/>
<sequence length="158" mass="16450">MSARTLVLTATLAVALSAPALSTAFSQHSHAGGDVALQSMSLDQGRKWPTDAALRGGMSDIRASMSDALPRIHAGRFGGGDYAALADAVQGRIDFIVANCKLPEEADSQLHLALTHMLDGVAAMKSADNREQGALAVVNALDAYGAHFDHPGWKALAD</sequence>
<name>A0A2T1HXT3_9HYPH</name>
<dbReference type="Proteomes" id="UP000239772">
    <property type="component" value="Unassembled WGS sequence"/>
</dbReference>
<gene>
    <name evidence="2" type="ORF">SLNSH_03195</name>
</gene>
<dbReference type="RefSeq" id="WP_106335224.1">
    <property type="nucleotide sequence ID" value="NZ_PVZS01000003.1"/>
</dbReference>
<organism evidence="2 3">
    <name type="scientific">Alsobacter soli</name>
    <dbReference type="NCBI Taxonomy" id="2109933"/>
    <lineage>
        <taxon>Bacteria</taxon>
        <taxon>Pseudomonadati</taxon>
        <taxon>Pseudomonadota</taxon>
        <taxon>Alphaproteobacteria</taxon>
        <taxon>Hyphomicrobiales</taxon>
        <taxon>Alsobacteraceae</taxon>
        <taxon>Alsobacter</taxon>
    </lineage>
</organism>
<feature type="chain" id="PRO_5015461530" description="DnrO protein" evidence="1">
    <location>
        <begin position="32"/>
        <end position="158"/>
    </location>
</feature>
<comment type="caution">
    <text evidence="2">The sequence shown here is derived from an EMBL/GenBank/DDBJ whole genome shotgun (WGS) entry which is preliminary data.</text>
</comment>
<dbReference type="EMBL" id="PVZS01000003">
    <property type="protein sequence ID" value="PSC06309.1"/>
    <property type="molecule type" value="Genomic_DNA"/>
</dbReference>
<feature type="signal peptide" evidence="1">
    <location>
        <begin position="1"/>
        <end position="31"/>
    </location>
</feature>
<reference evidence="3" key="1">
    <citation type="submission" date="2018-03" db="EMBL/GenBank/DDBJ databases">
        <authorList>
            <person name="Sun L."/>
            <person name="Liu H."/>
            <person name="Chen W."/>
            <person name="Huang K."/>
            <person name="Liu W."/>
            <person name="Gao X."/>
        </authorList>
    </citation>
    <scope>NUCLEOTIDE SEQUENCE [LARGE SCALE GENOMIC DNA]</scope>
    <source>
        <strain evidence="3">SH9</strain>
    </source>
</reference>
<proteinExistence type="predicted"/>
<keyword evidence="1" id="KW-0732">Signal</keyword>
<keyword evidence="3" id="KW-1185">Reference proteome</keyword>
<dbReference type="OrthoDB" id="6933865at2"/>
<evidence type="ECO:0000313" key="2">
    <source>
        <dbReference type="EMBL" id="PSC06309.1"/>
    </source>
</evidence>
<evidence type="ECO:0000256" key="1">
    <source>
        <dbReference type="SAM" id="SignalP"/>
    </source>
</evidence>
<evidence type="ECO:0000313" key="3">
    <source>
        <dbReference type="Proteomes" id="UP000239772"/>
    </source>
</evidence>
<evidence type="ECO:0008006" key="4">
    <source>
        <dbReference type="Google" id="ProtNLM"/>
    </source>
</evidence>
<accession>A0A2T1HXT3</accession>
<protein>
    <recommendedName>
        <fullName evidence="4">DnrO protein</fullName>
    </recommendedName>
</protein>